<comment type="caution">
    <text evidence="3">The sequence shown here is derived from an EMBL/GenBank/DDBJ whole genome shotgun (WGS) entry which is preliminary data.</text>
</comment>
<organism evidence="3 4">
    <name type="scientific">Actinomadura viridis</name>
    <dbReference type="NCBI Taxonomy" id="58110"/>
    <lineage>
        <taxon>Bacteria</taxon>
        <taxon>Bacillati</taxon>
        <taxon>Actinomycetota</taxon>
        <taxon>Actinomycetes</taxon>
        <taxon>Streptosporangiales</taxon>
        <taxon>Thermomonosporaceae</taxon>
        <taxon>Actinomadura</taxon>
    </lineage>
</organism>
<evidence type="ECO:0000256" key="2">
    <source>
        <dbReference type="SAM" id="SignalP"/>
    </source>
</evidence>
<evidence type="ECO:0008006" key="5">
    <source>
        <dbReference type="Google" id="ProtNLM"/>
    </source>
</evidence>
<feature type="chain" id="PRO_5036774579" description="DUF11 domain-containing protein" evidence="2">
    <location>
        <begin position="32"/>
        <end position="208"/>
    </location>
</feature>
<dbReference type="AlphaFoldDB" id="A0A931DLA7"/>
<sequence length="208" mass="21531">MAGGRRAPAHIAVIAAAAGASLPFAAPPAQAAPAAPAPPSAQGGVRISYSAPETTGTGDRVAWRWRLRNTGDRAVSGVVLIHTVDPRFRVSSYGALCAAGTGTLRCEYRSLRPGERRQGTLVAHVPEGVSGRIQLQGRVIWQQRTRKGVSLKTSAPVRSAAPYNSGATSPREGIGAPQPALAPERDEAPAPRPNGALAPKGSETLVTR</sequence>
<dbReference type="Proteomes" id="UP000614047">
    <property type="component" value="Unassembled WGS sequence"/>
</dbReference>
<keyword evidence="2" id="KW-0732">Signal</keyword>
<feature type="signal peptide" evidence="2">
    <location>
        <begin position="1"/>
        <end position="31"/>
    </location>
</feature>
<dbReference type="EMBL" id="JADOUA010000001">
    <property type="protein sequence ID" value="MBG6091582.1"/>
    <property type="molecule type" value="Genomic_DNA"/>
</dbReference>
<keyword evidence="4" id="KW-1185">Reference proteome</keyword>
<gene>
    <name evidence="3" type="ORF">IW256_005695</name>
</gene>
<protein>
    <recommendedName>
        <fullName evidence="5">DUF11 domain-containing protein</fullName>
    </recommendedName>
</protein>
<name>A0A931DLA7_9ACTN</name>
<feature type="region of interest" description="Disordered" evidence="1">
    <location>
        <begin position="27"/>
        <end position="53"/>
    </location>
</feature>
<evidence type="ECO:0000256" key="1">
    <source>
        <dbReference type="SAM" id="MobiDB-lite"/>
    </source>
</evidence>
<dbReference type="RefSeq" id="WP_197013880.1">
    <property type="nucleotide sequence ID" value="NZ_BAABES010000002.1"/>
</dbReference>
<feature type="region of interest" description="Disordered" evidence="1">
    <location>
        <begin position="147"/>
        <end position="208"/>
    </location>
</feature>
<accession>A0A931DLA7</accession>
<evidence type="ECO:0000313" key="4">
    <source>
        <dbReference type="Proteomes" id="UP000614047"/>
    </source>
</evidence>
<evidence type="ECO:0000313" key="3">
    <source>
        <dbReference type="EMBL" id="MBG6091582.1"/>
    </source>
</evidence>
<proteinExistence type="predicted"/>
<reference evidence="3" key="1">
    <citation type="submission" date="2020-11" db="EMBL/GenBank/DDBJ databases">
        <title>Sequencing the genomes of 1000 actinobacteria strains.</title>
        <authorList>
            <person name="Klenk H.-P."/>
        </authorList>
    </citation>
    <scope>NUCLEOTIDE SEQUENCE</scope>
    <source>
        <strain evidence="3">DSM 43175</strain>
    </source>
</reference>